<dbReference type="EMBL" id="OX597838">
    <property type="protein sequence ID" value="CAI9740607.1"/>
    <property type="molecule type" value="Genomic_DNA"/>
</dbReference>
<feature type="transmembrane region" description="Helical" evidence="1">
    <location>
        <begin position="95"/>
        <end position="111"/>
    </location>
</feature>
<dbReference type="Proteomes" id="UP001162480">
    <property type="component" value="Chromosome 25"/>
</dbReference>
<keyword evidence="1" id="KW-0812">Transmembrane</keyword>
<keyword evidence="3" id="KW-1185">Reference proteome</keyword>
<evidence type="ECO:0000313" key="3">
    <source>
        <dbReference type="Proteomes" id="UP001162480"/>
    </source>
</evidence>
<protein>
    <submittedName>
        <fullName evidence="2">Uncharacterized protein</fullName>
    </submittedName>
</protein>
<name>A0AA36BVM1_OCTVU</name>
<evidence type="ECO:0000256" key="1">
    <source>
        <dbReference type="SAM" id="Phobius"/>
    </source>
</evidence>
<evidence type="ECO:0000313" key="2">
    <source>
        <dbReference type="EMBL" id="CAI9740607.1"/>
    </source>
</evidence>
<feature type="transmembrane region" description="Helical" evidence="1">
    <location>
        <begin position="67"/>
        <end position="83"/>
    </location>
</feature>
<sequence>MEYKIKHNKTRQKTHQLQLVYLPNILILVMKQNMEIPCHTITTTTTTTTNKTSVKIKRSWMKPLNQWYNSLNMIFWGFFFFLFSSTSTDQNIKEILLYFIIYLYFCSVPSSRTHTHPRKWELNC</sequence>
<dbReference type="AlphaFoldDB" id="A0AA36BVM1"/>
<keyword evidence="1" id="KW-1133">Transmembrane helix</keyword>
<organism evidence="2 3">
    <name type="scientific">Octopus vulgaris</name>
    <name type="common">Common octopus</name>
    <dbReference type="NCBI Taxonomy" id="6645"/>
    <lineage>
        <taxon>Eukaryota</taxon>
        <taxon>Metazoa</taxon>
        <taxon>Spiralia</taxon>
        <taxon>Lophotrochozoa</taxon>
        <taxon>Mollusca</taxon>
        <taxon>Cephalopoda</taxon>
        <taxon>Coleoidea</taxon>
        <taxon>Octopodiformes</taxon>
        <taxon>Octopoda</taxon>
        <taxon>Incirrata</taxon>
        <taxon>Octopodidae</taxon>
        <taxon>Octopus</taxon>
    </lineage>
</organism>
<proteinExistence type="predicted"/>
<gene>
    <name evidence="2" type="ORF">OCTVUL_1B028228</name>
</gene>
<reference evidence="2" key="1">
    <citation type="submission" date="2023-08" db="EMBL/GenBank/DDBJ databases">
        <authorList>
            <person name="Alioto T."/>
            <person name="Alioto T."/>
            <person name="Gomez Garrido J."/>
        </authorList>
    </citation>
    <scope>NUCLEOTIDE SEQUENCE</scope>
</reference>
<keyword evidence="1" id="KW-0472">Membrane</keyword>
<accession>A0AA36BVM1</accession>